<dbReference type="GO" id="GO:0004185">
    <property type="term" value="F:serine-type carboxypeptidase activity"/>
    <property type="evidence" value="ECO:0007669"/>
    <property type="project" value="InterPro"/>
</dbReference>
<dbReference type="SUPFAM" id="SSF53474">
    <property type="entry name" value="alpha/beta-Hydrolases"/>
    <property type="match status" value="1"/>
</dbReference>
<proteinExistence type="inferred from homology"/>
<organism evidence="3 4">
    <name type="scientific">Gossypium darwinii</name>
    <name type="common">Darwin's cotton</name>
    <name type="synonym">Gossypium barbadense var. darwinii</name>
    <dbReference type="NCBI Taxonomy" id="34276"/>
    <lineage>
        <taxon>Eukaryota</taxon>
        <taxon>Viridiplantae</taxon>
        <taxon>Streptophyta</taxon>
        <taxon>Embryophyta</taxon>
        <taxon>Tracheophyta</taxon>
        <taxon>Spermatophyta</taxon>
        <taxon>Magnoliopsida</taxon>
        <taxon>eudicotyledons</taxon>
        <taxon>Gunneridae</taxon>
        <taxon>Pentapetalae</taxon>
        <taxon>rosids</taxon>
        <taxon>malvids</taxon>
        <taxon>Malvales</taxon>
        <taxon>Malvaceae</taxon>
        <taxon>Malvoideae</taxon>
        <taxon>Gossypium</taxon>
    </lineage>
</organism>
<name>A0A5D2H3M9_GOSDA</name>
<evidence type="ECO:0000256" key="1">
    <source>
        <dbReference type="ARBA" id="ARBA00009431"/>
    </source>
</evidence>
<reference evidence="3 4" key="1">
    <citation type="submission" date="2019-06" db="EMBL/GenBank/DDBJ databases">
        <title>WGS assembly of Gossypium darwinii.</title>
        <authorList>
            <person name="Chen Z.J."/>
            <person name="Sreedasyam A."/>
            <person name="Ando A."/>
            <person name="Song Q."/>
            <person name="De L."/>
            <person name="Hulse-Kemp A."/>
            <person name="Ding M."/>
            <person name="Ye W."/>
            <person name="Kirkbride R."/>
            <person name="Jenkins J."/>
            <person name="Plott C."/>
            <person name="Lovell J."/>
            <person name="Lin Y.-M."/>
            <person name="Vaughn R."/>
            <person name="Liu B."/>
            <person name="Li W."/>
            <person name="Simpson S."/>
            <person name="Scheffler B."/>
            <person name="Saski C."/>
            <person name="Grover C."/>
            <person name="Hu G."/>
            <person name="Conover J."/>
            <person name="Carlson J."/>
            <person name="Shu S."/>
            <person name="Boston L."/>
            <person name="Williams M."/>
            <person name="Peterson D."/>
            <person name="Mcgee K."/>
            <person name="Jones D."/>
            <person name="Wendel J."/>
            <person name="Stelly D."/>
            <person name="Grimwood J."/>
            <person name="Schmutz J."/>
        </authorList>
    </citation>
    <scope>NUCLEOTIDE SEQUENCE [LARGE SCALE GENOMIC DNA]</scope>
    <source>
        <strain evidence="3">1808015.09</strain>
    </source>
</reference>
<evidence type="ECO:0000313" key="3">
    <source>
        <dbReference type="EMBL" id="TYH24854.1"/>
    </source>
</evidence>
<comment type="similarity">
    <text evidence="1">Belongs to the peptidase S10 family.</text>
</comment>
<dbReference type="InterPro" id="IPR001563">
    <property type="entry name" value="Peptidase_S10"/>
</dbReference>
<accession>A0A5D2H3M9</accession>
<dbReference type="EMBL" id="CM017690">
    <property type="protein sequence ID" value="TYH24854.1"/>
    <property type="molecule type" value="Genomic_DNA"/>
</dbReference>
<dbReference type="InterPro" id="IPR029058">
    <property type="entry name" value="AB_hydrolase_fold"/>
</dbReference>
<evidence type="ECO:0000256" key="2">
    <source>
        <dbReference type="SAM" id="SignalP"/>
    </source>
</evidence>
<sequence length="71" mass="7859">MKLLLVFPLLSLFFFCSASCEVIKALSGQPANVGFKQYSGYILVQPQHGRALFYYFVEADSANPLANPLTL</sequence>
<feature type="chain" id="PRO_5022732424" evidence="2">
    <location>
        <begin position="21"/>
        <end position="71"/>
    </location>
</feature>
<evidence type="ECO:0000313" key="4">
    <source>
        <dbReference type="Proteomes" id="UP000323506"/>
    </source>
</evidence>
<dbReference type="AlphaFoldDB" id="A0A5D2H3M9"/>
<protein>
    <submittedName>
        <fullName evidence="3">Uncharacterized protein</fullName>
    </submittedName>
</protein>
<feature type="signal peptide" evidence="2">
    <location>
        <begin position="1"/>
        <end position="20"/>
    </location>
</feature>
<dbReference type="GO" id="GO:0006508">
    <property type="term" value="P:proteolysis"/>
    <property type="evidence" value="ECO:0007669"/>
    <property type="project" value="InterPro"/>
</dbReference>
<dbReference type="Pfam" id="PF00450">
    <property type="entry name" value="Peptidase_S10"/>
    <property type="match status" value="1"/>
</dbReference>
<dbReference type="Gene3D" id="3.40.50.1820">
    <property type="entry name" value="alpha/beta hydrolase"/>
    <property type="match status" value="1"/>
</dbReference>
<keyword evidence="4" id="KW-1185">Reference proteome</keyword>
<dbReference type="Proteomes" id="UP000323506">
    <property type="component" value="Chromosome A03"/>
</dbReference>
<keyword evidence="2" id="KW-0732">Signal</keyword>
<gene>
    <name evidence="3" type="ORF">ES288_A03G122800v1</name>
</gene>